<organism evidence="1">
    <name type="scientific">Siphoviridae sp. ctmqu18</name>
    <dbReference type="NCBI Taxonomy" id="2825655"/>
    <lineage>
        <taxon>Viruses</taxon>
        <taxon>Duplodnaviria</taxon>
        <taxon>Heunggongvirae</taxon>
        <taxon>Uroviricota</taxon>
        <taxon>Caudoviricetes</taxon>
    </lineage>
</organism>
<protein>
    <submittedName>
        <fullName evidence="1">Uncharacterized protein</fullName>
    </submittedName>
</protein>
<proteinExistence type="predicted"/>
<name>A0A8S5V6B2_9CAUD</name>
<evidence type="ECO:0000313" key="1">
    <source>
        <dbReference type="EMBL" id="DAG02252.1"/>
    </source>
</evidence>
<accession>A0A8S5V6B2</accession>
<reference evidence="1" key="1">
    <citation type="journal article" date="2021" name="Proc. Natl. Acad. Sci. U.S.A.">
        <title>A Catalog of Tens of Thousands of Viruses from Human Metagenomes Reveals Hidden Associations with Chronic Diseases.</title>
        <authorList>
            <person name="Tisza M.J."/>
            <person name="Buck C.B."/>
        </authorList>
    </citation>
    <scope>NUCLEOTIDE SEQUENCE</scope>
    <source>
        <strain evidence="1">Ctmqu18</strain>
    </source>
</reference>
<sequence>MSPFEYESNLKDLFDLKDMMSDIRDDISDTVSDTEVLDSVDKIISIAKTLGSLQVATLKLLDRICDEHEIDKDALNKEIIAYGLLIYHMSRESKDVGNVKDANEK</sequence>
<dbReference type="EMBL" id="BK016207">
    <property type="protein sequence ID" value="DAG02252.1"/>
    <property type="molecule type" value="Genomic_DNA"/>
</dbReference>